<dbReference type="GO" id="GO:0006935">
    <property type="term" value="P:chemotaxis"/>
    <property type="evidence" value="ECO:0007669"/>
    <property type="project" value="UniProtKB-UniRule"/>
</dbReference>
<dbReference type="InterPro" id="IPR035909">
    <property type="entry name" value="CheB_C"/>
</dbReference>
<dbReference type="PANTHER" id="PTHR42872:SF6">
    <property type="entry name" value="PROTEIN-GLUTAMATE METHYLESTERASE_PROTEIN-GLUTAMINE GLUTAMINASE"/>
    <property type="match status" value="1"/>
</dbReference>
<dbReference type="InterPro" id="IPR000673">
    <property type="entry name" value="Sig_transdc_resp-reg_Me-estase"/>
</dbReference>
<evidence type="ECO:0000256" key="2">
    <source>
        <dbReference type="ARBA" id="ARBA00039140"/>
    </source>
</evidence>
<dbReference type="EMBL" id="FNAN01000010">
    <property type="protein sequence ID" value="SDF35096.1"/>
    <property type="molecule type" value="Genomic_DNA"/>
</dbReference>
<keyword evidence="4" id="KW-0145">Chemotaxis</keyword>
<evidence type="ECO:0000313" key="7">
    <source>
        <dbReference type="Proteomes" id="UP000198748"/>
    </source>
</evidence>
<sequence>MSNATDNGSLSLVLVGGSSGSFAIFEEMLRLVRNPISFALIFVLHRGKSSTAVLPQLFKNKTNVAMSEPYHLDPIEENSIYFAYPDYHLLIGPDKRFHYDCSDKDFFSRPSIDATFISAAVSGIPVKAAMLFSGSSADGAFGMKALAEKGFPTYVQNPAEAESPRMPEQALLAYEKHRVMVDGNLFSIINDILQ</sequence>
<keyword evidence="7" id="KW-1185">Reference proteome</keyword>
<feature type="active site" evidence="4">
    <location>
        <position position="45"/>
    </location>
</feature>
<keyword evidence="1 4" id="KW-0378">Hydrolase</keyword>
<evidence type="ECO:0000256" key="4">
    <source>
        <dbReference type="PROSITE-ProRule" id="PRU00050"/>
    </source>
</evidence>
<dbReference type="GO" id="GO:0008984">
    <property type="term" value="F:protein-glutamate methylesterase activity"/>
    <property type="evidence" value="ECO:0007669"/>
    <property type="project" value="UniProtKB-EC"/>
</dbReference>
<dbReference type="GO" id="GO:0005737">
    <property type="term" value="C:cytoplasm"/>
    <property type="evidence" value="ECO:0007669"/>
    <property type="project" value="InterPro"/>
</dbReference>
<dbReference type="Pfam" id="PF01339">
    <property type="entry name" value="CheB_methylest"/>
    <property type="match status" value="1"/>
</dbReference>
<feature type="domain" description="CheB-type methylesterase" evidence="5">
    <location>
        <begin position="6"/>
        <end position="180"/>
    </location>
</feature>
<organism evidence="6 7">
    <name type="scientific">Dyadobacter soli</name>
    <dbReference type="NCBI Taxonomy" id="659014"/>
    <lineage>
        <taxon>Bacteria</taxon>
        <taxon>Pseudomonadati</taxon>
        <taxon>Bacteroidota</taxon>
        <taxon>Cytophagia</taxon>
        <taxon>Cytophagales</taxon>
        <taxon>Spirosomataceae</taxon>
        <taxon>Dyadobacter</taxon>
    </lineage>
</organism>
<evidence type="ECO:0000259" key="5">
    <source>
        <dbReference type="PROSITE" id="PS50122"/>
    </source>
</evidence>
<feature type="active site" evidence="4">
    <location>
        <position position="18"/>
    </location>
</feature>
<dbReference type="SUPFAM" id="SSF52738">
    <property type="entry name" value="Methylesterase CheB, C-terminal domain"/>
    <property type="match status" value="1"/>
</dbReference>
<dbReference type="Gene3D" id="3.40.50.180">
    <property type="entry name" value="Methylesterase CheB, C-terminal domain"/>
    <property type="match status" value="1"/>
</dbReference>
<dbReference type="STRING" id="659014.SAMN04487996_11084"/>
<dbReference type="PROSITE" id="PS50122">
    <property type="entry name" value="CHEB"/>
    <property type="match status" value="1"/>
</dbReference>
<dbReference type="PANTHER" id="PTHR42872">
    <property type="entry name" value="PROTEIN-GLUTAMATE METHYLESTERASE/PROTEIN-GLUTAMINE GLUTAMINASE"/>
    <property type="match status" value="1"/>
</dbReference>
<dbReference type="GO" id="GO:0000156">
    <property type="term" value="F:phosphorelay response regulator activity"/>
    <property type="evidence" value="ECO:0007669"/>
    <property type="project" value="InterPro"/>
</dbReference>
<evidence type="ECO:0000313" key="6">
    <source>
        <dbReference type="EMBL" id="SDF35096.1"/>
    </source>
</evidence>
<comment type="catalytic activity">
    <reaction evidence="3">
        <text>[protein]-L-glutamate 5-O-methyl ester + H2O = L-glutamyl-[protein] + methanol + H(+)</text>
        <dbReference type="Rhea" id="RHEA:23236"/>
        <dbReference type="Rhea" id="RHEA-COMP:10208"/>
        <dbReference type="Rhea" id="RHEA-COMP:10311"/>
        <dbReference type="ChEBI" id="CHEBI:15377"/>
        <dbReference type="ChEBI" id="CHEBI:15378"/>
        <dbReference type="ChEBI" id="CHEBI:17790"/>
        <dbReference type="ChEBI" id="CHEBI:29973"/>
        <dbReference type="ChEBI" id="CHEBI:82795"/>
        <dbReference type="EC" id="3.1.1.61"/>
    </reaction>
</comment>
<dbReference type="EC" id="3.1.1.61" evidence="2"/>
<protein>
    <recommendedName>
        <fullName evidence="2">protein-glutamate methylesterase</fullName>
        <ecNumber evidence="2">3.1.1.61</ecNumber>
    </recommendedName>
</protein>
<dbReference type="OrthoDB" id="1524092at2"/>
<name>A0A1G7KD85_9BACT</name>
<dbReference type="RefSeq" id="WP_090152639.1">
    <property type="nucleotide sequence ID" value="NZ_FNAN01000010.1"/>
</dbReference>
<proteinExistence type="predicted"/>
<feature type="active site" evidence="4">
    <location>
        <position position="138"/>
    </location>
</feature>
<accession>A0A1G7KD85</accession>
<evidence type="ECO:0000256" key="3">
    <source>
        <dbReference type="ARBA" id="ARBA00048267"/>
    </source>
</evidence>
<gene>
    <name evidence="6" type="ORF">SAMN04487996_11084</name>
</gene>
<evidence type="ECO:0000256" key="1">
    <source>
        <dbReference type="ARBA" id="ARBA00022801"/>
    </source>
</evidence>
<dbReference type="Proteomes" id="UP000198748">
    <property type="component" value="Unassembled WGS sequence"/>
</dbReference>
<dbReference type="AlphaFoldDB" id="A0A1G7KD85"/>
<reference evidence="7" key="1">
    <citation type="submission" date="2016-10" db="EMBL/GenBank/DDBJ databases">
        <authorList>
            <person name="Varghese N."/>
            <person name="Submissions S."/>
        </authorList>
    </citation>
    <scope>NUCLEOTIDE SEQUENCE [LARGE SCALE GENOMIC DNA]</scope>
    <source>
        <strain evidence="7">DSM 25329</strain>
    </source>
</reference>